<sequence>MTDDATLAAYIYYYPLVENLRQVERYVSTGVGSNPAAPFNSFSHARKLAGPEDTFVTINNDTVYSMAQLDLSGGPLRLDVPDTGDRYYVLQFVDAWTNNIAYVGTRATGNRAGSFLIAPPGWAGDSELPVIQASTDVLSIVGRFACTGTDDIPAVTVLQDSLTLTAPDADAPLAGLPAVNGSSNDGSLFWEQARLWSAAFPPPAAESATTERHVGVLEAADAVLAEAYADCVAALEEATKHGSAPVFNGWMVALHLFDYNSHALGLGTINEDRWKIADEDERIIERAIACRLGLWGNHAYEAVYAQAFTDVSGAPLTGDGTYLIEFPAPPPVGAFWSITLYDIPRYYLVDNPIDRYSIGDRTAGIRYEADGALRITIAREEPSGVTERANWLPAPDAAFRLVMRLYMPGDAILDESYSYPPVQHVAATEAQGAERAAIA</sequence>
<evidence type="ECO:0008006" key="5">
    <source>
        <dbReference type="Google" id="ProtNLM"/>
    </source>
</evidence>
<dbReference type="Gene3D" id="2.60.40.1610">
    <property type="entry name" value="Domain of unknown function DUF1254"/>
    <property type="match status" value="1"/>
</dbReference>
<dbReference type="AlphaFoldDB" id="A0A4Q8ANL3"/>
<accession>A0A4Q8ANL3</accession>
<dbReference type="Proteomes" id="UP000291483">
    <property type="component" value="Unassembled WGS sequence"/>
</dbReference>
<dbReference type="Pfam" id="PF06742">
    <property type="entry name" value="DUF1214"/>
    <property type="match status" value="1"/>
</dbReference>
<dbReference type="InterPro" id="IPR010679">
    <property type="entry name" value="DUF1254"/>
</dbReference>
<dbReference type="SUPFAM" id="SSF160935">
    <property type="entry name" value="VPA0735-like"/>
    <property type="match status" value="1"/>
</dbReference>
<proteinExistence type="predicted"/>
<dbReference type="InterPro" id="IPR010621">
    <property type="entry name" value="DUF1214"/>
</dbReference>
<feature type="domain" description="DUF1254" evidence="2">
    <location>
        <begin position="39"/>
        <end position="165"/>
    </location>
</feature>
<name>A0A4Q8ANL3_9MICO</name>
<dbReference type="OrthoDB" id="40820at2"/>
<feature type="domain" description="DUF1214" evidence="1">
    <location>
        <begin position="301"/>
        <end position="409"/>
    </location>
</feature>
<gene>
    <name evidence="3" type="ORF">EV379_2486</name>
</gene>
<dbReference type="Gene3D" id="2.60.120.600">
    <property type="entry name" value="Domain of unknown function DUF1214, C-terminal domain"/>
    <property type="match status" value="1"/>
</dbReference>
<dbReference type="PANTHER" id="PTHR36509">
    <property type="entry name" value="BLL3101 PROTEIN"/>
    <property type="match status" value="1"/>
</dbReference>
<dbReference type="EMBL" id="SHLC01000001">
    <property type="protein sequence ID" value="RZU66138.1"/>
    <property type="molecule type" value="Genomic_DNA"/>
</dbReference>
<dbReference type="InterPro" id="IPR037049">
    <property type="entry name" value="DUF1214_C_sf"/>
</dbReference>
<evidence type="ECO:0000259" key="1">
    <source>
        <dbReference type="Pfam" id="PF06742"/>
    </source>
</evidence>
<dbReference type="PANTHER" id="PTHR36509:SF2">
    <property type="entry name" value="BLL3101 PROTEIN"/>
    <property type="match status" value="1"/>
</dbReference>
<evidence type="ECO:0000313" key="3">
    <source>
        <dbReference type="EMBL" id="RZU66138.1"/>
    </source>
</evidence>
<organism evidence="3 4">
    <name type="scientific">Microterricola gilva</name>
    <dbReference type="NCBI Taxonomy" id="393267"/>
    <lineage>
        <taxon>Bacteria</taxon>
        <taxon>Bacillati</taxon>
        <taxon>Actinomycetota</taxon>
        <taxon>Actinomycetes</taxon>
        <taxon>Micrococcales</taxon>
        <taxon>Microbacteriaceae</taxon>
        <taxon>Microterricola</taxon>
    </lineage>
</organism>
<keyword evidence="4" id="KW-1185">Reference proteome</keyword>
<dbReference type="RefSeq" id="WP_130506381.1">
    <property type="nucleotide sequence ID" value="NZ_SHLC01000001.1"/>
</dbReference>
<dbReference type="Pfam" id="PF06863">
    <property type="entry name" value="DUF1254"/>
    <property type="match status" value="1"/>
</dbReference>
<evidence type="ECO:0000313" key="4">
    <source>
        <dbReference type="Proteomes" id="UP000291483"/>
    </source>
</evidence>
<dbReference type="InterPro" id="IPR037050">
    <property type="entry name" value="DUF1254_sf"/>
</dbReference>
<protein>
    <recommendedName>
        <fullName evidence="5">DUF1254 domain-containing protein</fullName>
    </recommendedName>
</protein>
<evidence type="ECO:0000259" key="2">
    <source>
        <dbReference type="Pfam" id="PF06863"/>
    </source>
</evidence>
<reference evidence="3 4" key="1">
    <citation type="submission" date="2019-02" db="EMBL/GenBank/DDBJ databases">
        <title>Sequencing the genomes of 1000 actinobacteria strains.</title>
        <authorList>
            <person name="Klenk H.-P."/>
        </authorList>
    </citation>
    <scope>NUCLEOTIDE SEQUENCE [LARGE SCALE GENOMIC DNA]</scope>
    <source>
        <strain evidence="3 4">DSM 18319</strain>
    </source>
</reference>
<comment type="caution">
    <text evidence="3">The sequence shown here is derived from an EMBL/GenBank/DDBJ whole genome shotgun (WGS) entry which is preliminary data.</text>
</comment>